<dbReference type="Proteomes" id="UP000016412">
    <property type="component" value="Unassembled WGS sequence"/>
</dbReference>
<feature type="compositionally biased region" description="Polar residues" evidence="2">
    <location>
        <begin position="35"/>
        <end position="51"/>
    </location>
</feature>
<feature type="signal peptide" evidence="3">
    <location>
        <begin position="1"/>
        <end position="17"/>
    </location>
</feature>
<feature type="region of interest" description="Disordered" evidence="2">
    <location>
        <begin position="26"/>
        <end position="57"/>
    </location>
</feature>
<dbReference type="AlphaFoldDB" id="U1GSZ2"/>
<evidence type="ECO:0000256" key="1">
    <source>
        <dbReference type="ARBA" id="ARBA00005662"/>
    </source>
</evidence>
<reference evidence="7 8" key="1">
    <citation type="submission" date="2013-08" db="EMBL/GenBank/DDBJ databases">
        <authorList>
            <person name="Durkin A.S."/>
            <person name="Haft D.R."/>
            <person name="McCorrison J."/>
            <person name="Torralba M."/>
            <person name="Gillis M."/>
            <person name="Haft D.H."/>
            <person name="Methe B."/>
            <person name="Sutton G."/>
            <person name="Nelson K.E."/>
        </authorList>
    </citation>
    <scope>NUCLEOTIDE SEQUENCE [LARGE SCALE GENOMIC DNA]</scope>
    <source>
        <strain evidence="6 8">ATCC 35536</strain>
        <strain evidence="5 7">VPI DR56BR1116</strain>
    </source>
</reference>
<dbReference type="eggNOG" id="COG2843">
    <property type="taxonomic scope" value="Bacteria"/>
</dbReference>
<dbReference type="PROSITE" id="PS51257">
    <property type="entry name" value="PROKAR_LIPOPROTEIN"/>
    <property type="match status" value="1"/>
</dbReference>
<dbReference type="PANTHER" id="PTHR33393">
    <property type="entry name" value="POLYGLUTAMINE SYNTHESIS ACCESSORY PROTEIN RV0574C-RELATED"/>
    <property type="match status" value="1"/>
</dbReference>
<gene>
    <name evidence="6" type="ORF">HMPREF0860_0666</name>
    <name evidence="5" type="ORF">HMPREF1325_1637</name>
</gene>
<keyword evidence="8" id="KW-1185">Reference proteome</keyword>
<dbReference type="InterPro" id="IPR029052">
    <property type="entry name" value="Metallo-depent_PP-like"/>
</dbReference>
<dbReference type="EMBL" id="AVQI01000006">
    <property type="protein sequence ID" value="ERK05025.1"/>
    <property type="molecule type" value="Genomic_DNA"/>
</dbReference>
<protein>
    <submittedName>
        <fullName evidence="5 6">Capsule synthesis protein</fullName>
    </submittedName>
</protein>
<proteinExistence type="inferred from homology"/>
<dbReference type="Gene3D" id="3.60.21.10">
    <property type="match status" value="1"/>
</dbReference>
<comment type="similarity">
    <text evidence="1">Belongs to the CapA family.</text>
</comment>
<dbReference type="InterPro" id="IPR019079">
    <property type="entry name" value="Capsule_synth_CapA"/>
</dbReference>
<evidence type="ECO:0000256" key="3">
    <source>
        <dbReference type="SAM" id="SignalP"/>
    </source>
</evidence>
<comment type="caution">
    <text evidence="5">The sequence shown here is derived from an EMBL/GenBank/DDBJ whole genome shotgun (WGS) entry which is preliminary data.</text>
</comment>
<organism evidence="5 7">
    <name type="scientific">Treponema socranskii subsp. socranskii VPI DR56BR1116 = ATCC 35536</name>
    <dbReference type="NCBI Taxonomy" id="1125725"/>
    <lineage>
        <taxon>Bacteria</taxon>
        <taxon>Pseudomonadati</taxon>
        <taxon>Spirochaetota</taxon>
        <taxon>Spirochaetia</taxon>
        <taxon>Spirochaetales</taxon>
        <taxon>Treponemataceae</taxon>
        <taxon>Treponema</taxon>
    </lineage>
</organism>
<feature type="chain" id="PRO_5004612759" evidence="3">
    <location>
        <begin position="18"/>
        <end position="417"/>
    </location>
</feature>
<dbReference type="SMART" id="SM00854">
    <property type="entry name" value="PGA_cap"/>
    <property type="match status" value="1"/>
</dbReference>
<dbReference type="EMBL" id="AUZJ01000017">
    <property type="protein sequence ID" value="ERF61080.1"/>
    <property type="molecule type" value="Genomic_DNA"/>
</dbReference>
<dbReference type="PATRIC" id="fig|1125725.3.peg.922"/>
<evidence type="ECO:0000313" key="7">
    <source>
        <dbReference type="Proteomes" id="UP000016412"/>
    </source>
</evidence>
<evidence type="ECO:0000256" key="2">
    <source>
        <dbReference type="SAM" id="MobiDB-lite"/>
    </source>
</evidence>
<dbReference type="STRING" id="1125725.HMPREF1325_1637"/>
<dbReference type="OrthoDB" id="9810906at2"/>
<dbReference type="Pfam" id="PF09587">
    <property type="entry name" value="PGA_cap"/>
    <property type="match status" value="1"/>
</dbReference>
<feature type="domain" description="Capsule synthesis protein CapA" evidence="4">
    <location>
        <begin position="67"/>
        <end position="320"/>
    </location>
</feature>
<dbReference type="PANTHER" id="PTHR33393:SF12">
    <property type="entry name" value="CAPSULE BIOSYNTHESIS PROTEIN CAPA"/>
    <property type="match status" value="1"/>
</dbReference>
<evidence type="ECO:0000313" key="5">
    <source>
        <dbReference type="EMBL" id="ERF61080.1"/>
    </source>
</evidence>
<keyword evidence="3" id="KW-0732">Signal</keyword>
<evidence type="ECO:0000313" key="6">
    <source>
        <dbReference type="EMBL" id="ERK05025.1"/>
    </source>
</evidence>
<evidence type="ECO:0000313" key="8">
    <source>
        <dbReference type="Proteomes" id="UP000016646"/>
    </source>
</evidence>
<dbReference type="Proteomes" id="UP000016646">
    <property type="component" value="Unassembled WGS sequence"/>
</dbReference>
<sequence>MKIRNSFYLLFCIIVLASCKTVPKQRPASEAPETPSGQNLSVSAEENSAPSFGSEKNDREEIQHNLTLLFAGDIMAHKPNYSMSDYSLIWKDIAPLALSCDFSFANIEAPVDDSIPCASYPRFNMHSEYPEAAISAGFNVFSLVNNHSNDQGLSGMKHTREWAEKTESAHKGTKREVFFSGLKKSGGDAIGYKIIKKNGWTIIFCAVTEVLNEKDYIEYMNYVPPAPDAREAFGNRIRRIRAENQCDIFILSIHANVPEYIRSVSASQRAYYYKLLDCGADIIWANHPHIVQEREFIGKKSERRFSKLILYANGNTISAQRTKPAFDTPDAPHEYTGDGLLYKVIYYKKEKGGIAILHETKAHYITTYITTAYQFVIKYLDDDFIAYLGNAGRREWMRYIAARKIIMENTRVRKTWL</sequence>
<dbReference type="RefSeq" id="WP_021329922.1">
    <property type="nucleotide sequence ID" value="NZ_AUZJ01000017.1"/>
</dbReference>
<evidence type="ECO:0000259" key="4">
    <source>
        <dbReference type="SMART" id="SM00854"/>
    </source>
</evidence>
<name>U1GSZ2_TRESO</name>
<dbReference type="SUPFAM" id="SSF56300">
    <property type="entry name" value="Metallo-dependent phosphatases"/>
    <property type="match status" value="1"/>
</dbReference>
<dbReference type="InterPro" id="IPR052169">
    <property type="entry name" value="CW_Biosynth-Accessory"/>
</dbReference>
<accession>U1GSZ2</accession>